<keyword evidence="7 8" id="KW-0456">Lyase</keyword>
<dbReference type="Gene3D" id="3.40.50.720">
    <property type="entry name" value="NAD(P)-binding Rossmann-like Domain"/>
    <property type="match status" value="1"/>
</dbReference>
<evidence type="ECO:0000256" key="3">
    <source>
        <dbReference type="ARBA" id="ARBA00008178"/>
    </source>
</evidence>
<dbReference type="Pfam" id="PF16363">
    <property type="entry name" value="GDP_Man_Dehyd"/>
    <property type="match status" value="1"/>
</dbReference>
<keyword evidence="11" id="KW-1185">Reference proteome</keyword>
<dbReference type="RefSeq" id="WP_344954816.1">
    <property type="nucleotide sequence ID" value="NZ_BAAAZG010000047.1"/>
</dbReference>
<gene>
    <name evidence="10" type="primary">rfbB_1</name>
    <name evidence="10" type="ORF">GCM10022214_62780</name>
</gene>
<sequence>MRILVTGGAGFIGSEFVRATLREELPGSAGSHVTVLDRLAYAGNPRNLDPVAGHPRYRFVYGDIRDPFAVDDVVRGHDVIVHFAAESHVDRSVRSGRPFVGSNVFGTQVLLEAAQRHGVGRFVHVSTDEVYGSIDHGSWTENTPLNPTSPYAASKAASDLVALAWHRTRGLDVVVTRCSNNYGPYQYPEKVIPRFVTNLLDGVPVPLYGTGANVRDWLHVSDHCRGIQMVMRSGRPGEIYHIGGGTELTNAELTARLLEACGVGWEMVEHVADRPGHDLRYSLDITKIREELGYAPQVGLDVGLAATVEWYRANRAWWEPLKAEEAAAGHGSLDGDGSLDDDGTLDGVRLTALGP</sequence>
<comment type="cofactor">
    <cofactor evidence="2 8">
        <name>NAD(+)</name>
        <dbReference type="ChEBI" id="CHEBI:57540"/>
    </cofactor>
</comment>
<proteinExistence type="inferred from homology"/>
<dbReference type="Gene3D" id="3.90.25.10">
    <property type="entry name" value="UDP-galactose 4-epimerase, domain 1"/>
    <property type="match status" value="1"/>
</dbReference>
<evidence type="ECO:0000256" key="4">
    <source>
        <dbReference type="ARBA" id="ARBA00011990"/>
    </source>
</evidence>
<organism evidence="10 11">
    <name type="scientific">Actinomadura miaoliensis</name>
    <dbReference type="NCBI Taxonomy" id="430685"/>
    <lineage>
        <taxon>Bacteria</taxon>
        <taxon>Bacillati</taxon>
        <taxon>Actinomycetota</taxon>
        <taxon>Actinomycetes</taxon>
        <taxon>Streptosporangiales</taxon>
        <taxon>Thermomonosporaceae</taxon>
        <taxon>Actinomadura</taxon>
    </lineage>
</organism>
<dbReference type="PANTHER" id="PTHR43000">
    <property type="entry name" value="DTDP-D-GLUCOSE 4,6-DEHYDRATASE-RELATED"/>
    <property type="match status" value="1"/>
</dbReference>
<evidence type="ECO:0000256" key="1">
    <source>
        <dbReference type="ARBA" id="ARBA00001539"/>
    </source>
</evidence>
<comment type="similarity">
    <text evidence="3 8">Belongs to the NAD(P)-dependent epimerase/dehydratase family. dTDP-glucose dehydratase subfamily.</text>
</comment>
<comment type="caution">
    <text evidence="10">The sequence shown here is derived from an EMBL/GenBank/DDBJ whole genome shotgun (WGS) entry which is preliminary data.</text>
</comment>
<evidence type="ECO:0000256" key="5">
    <source>
        <dbReference type="ARBA" id="ARBA00016977"/>
    </source>
</evidence>
<dbReference type="Proteomes" id="UP001500683">
    <property type="component" value="Unassembled WGS sequence"/>
</dbReference>
<protein>
    <recommendedName>
        <fullName evidence="5 8">dTDP-glucose 4,6-dehydratase</fullName>
        <ecNumber evidence="4 8">4.2.1.46</ecNumber>
    </recommendedName>
</protein>
<comment type="catalytic activity">
    <reaction evidence="1 8">
        <text>dTDP-alpha-D-glucose = dTDP-4-dehydro-6-deoxy-alpha-D-glucose + H2O</text>
        <dbReference type="Rhea" id="RHEA:17221"/>
        <dbReference type="ChEBI" id="CHEBI:15377"/>
        <dbReference type="ChEBI" id="CHEBI:57477"/>
        <dbReference type="ChEBI" id="CHEBI:57649"/>
        <dbReference type="EC" id="4.2.1.46"/>
    </reaction>
</comment>
<dbReference type="InterPro" id="IPR036291">
    <property type="entry name" value="NAD(P)-bd_dom_sf"/>
</dbReference>
<dbReference type="NCBIfam" id="TIGR01181">
    <property type="entry name" value="dTDP_gluc_dehyt"/>
    <property type="match status" value="1"/>
</dbReference>
<evidence type="ECO:0000256" key="8">
    <source>
        <dbReference type="RuleBase" id="RU004473"/>
    </source>
</evidence>
<reference evidence="11" key="1">
    <citation type="journal article" date="2019" name="Int. J. Syst. Evol. Microbiol.">
        <title>The Global Catalogue of Microorganisms (GCM) 10K type strain sequencing project: providing services to taxonomists for standard genome sequencing and annotation.</title>
        <authorList>
            <consortium name="The Broad Institute Genomics Platform"/>
            <consortium name="The Broad Institute Genome Sequencing Center for Infectious Disease"/>
            <person name="Wu L."/>
            <person name="Ma J."/>
        </authorList>
    </citation>
    <scope>NUCLEOTIDE SEQUENCE [LARGE SCALE GENOMIC DNA]</scope>
    <source>
        <strain evidence="11">JCM 16702</strain>
    </source>
</reference>
<evidence type="ECO:0000313" key="10">
    <source>
        <dbReference type="EMBL" id="GAA4092545.1"/>
    </source>
</evidence>
<name>A0ABP7WPX4_9ACTN</name>
<evidence type="ECO:0000256" key="7">
    <source>
        <dbReference type="ARBA" id="ARBA00023239"/>
    </source>
</evidence>
<feature type="domain" description="NAD(P)-binding" evidence="9">
    <location>
        <begin position="4"/>
        <end position="305"/>
    </location>
</feature>
<dbReference type="SUPFAM" id="SSF51735">
    <property type="entry name" value="NAD(P)-binding Rossmann-fold domains"/>
    <property type="match status" value="1"/>
</dbReference>
<evidence type="ECO:0000259" key="9">
    <source>
        <dbReference type="Pfam" id="PF16363"/>
    </source>
</evidence>
<evidence type="ECO:0000313" key="11">
    <source>
        <dbReference type="Proteomes" id="UP001500683"/>
    </source>
</evidence>
<dbReference type="EMBL" id="BAAAZG010000047">
    <property type="protein sequence ID" value="GAA4092545.1"/>
    <property type="molecule type" value="Genomic_DNA"/>
</dbReference>
<dbReference type="EC" id="4.2.1.46" evidence="4 8"/>
<dbReference type="InterPro" id="IPR016040">
    <property type="entry name" value="NAD(P)-bd_dom"/>
</dbReference>
<dbReference type="CDD" id="cd05246">
    <property type="entry name" value="dTDP_GD_SDR_e"/>
    <property type="match status" value="1"/>
</dbReference>
<dbReference type="InterPro" id="IPR005888">
    <property type="entry name" value="dTDP_Gluc_deHydtase"/>
</dbReference>
<keyword evidence="6" id="KW-0520">NAD</keyword>
<accession>A0ABP7WPX4</accession>
<evidence type="ECO:0000256" key="6">
    <source>
        <dbReference type="ARBA" id="ARBA00023027"/>
    </source>
</evidence>
<evidence type="ECO:0000256" key="2">
    <source>
        <dbReference type="ARBA" id="ARBA00001911"/>
    </source>
</evidence>